<feature type="domain" description="Alpha-L-rhamnosidase six-hairpin glycosidase" evidence="6">
    <location>
        <begin position="657"/>
        <end position="997"/>
    </location>
</feature>
<dbReference type="SUPFAM" id="SSF49785">
    <property type="entry name" value="Galactose-binding domain-like"/>
    <property type="match status" value="1"/>
</dbReference>
<dbReference type="EMBL" id="AP025739">
    <property type="protein sequence ID" value="BDI31001.1"/>
    <property type="molecule type" value="Genomic_DNA"/>
</dbReference>
<keyword evidence="9" id="KW-1185">Reference proteome</keyword>
<dbReference type="PIRSF" id="PIRSF010631">
    <property type="entry name" value="A-rhamnsds"/>
    <property type="match status" value="1"/>
</dbReference>
<evidence type="ECO:0000259" key="6">
    <source>
        <dbReference type="Pfam" id="PF17389"/>
    </source>
</evidence>
<organism evidence="8 9">
    <name type="scientific">Capsulimonas corticalis</name>
    <dbReference type="NCBI Taxonomy" id="2219043"/>
    <lineage>
        <taxon>Bacteria</taxon>
        <taxon>Bacillati</taxon>
        <taxon>Armatimonadota</taxon>
        <taxon>Armatimonadia</taxon>
        <taxon>Capsulimonadales</taxon>
        <taxon>Capsulimonadaceae</taxon>
        <taxon>Capsulimonas</taxon>
    </lineage>
</organism>
<dbReference type="AlphaFoldDB" id="A0A402CSP9"/>
<reference evidence="8 9" key="1">
    <citation type="journal article" date="2019" name="Int. J. Syst. Evol. Microbiol.">
        <title>Capsulimonas corticalis gen. nov., sp. nov., an aerobic capsulated bacterium, of a novel bacterial order, Capsulimonadales ord. nov., of the class Armatimonadia of the phylum Armatimonadetes.</title>
        <authorList>
            <person name="Li J."/>
            <person name="Kudo C."/>
            <person name="Tonouchi A."/>
        </authorList>
    </citation>
    <scope>NUCLEOTIDE SEQUENCE [LARGE SCALE GENOMIC DNA]</scope>
    <source>
        <strain evidence="8 9">AX-7</strain>
    </source>
</reference>
<dbReference type="Gene3D" id="2.60.40.10">
    <property type="entry name" value="Immunoglobulins"/>
    <property type="match status" value="1"/>
</dbReference>
<proteinExistence type="predicted"/>
<keyword evidence="3 8" id="KW-0378">Hydrolase</keyword>
<evidence type="ECO:0000256" key="2">
    <source>
        <dbReference type="ARBA" id="ARBA00012652"/>
    </source>
</evidence>
<dbReference type="InterPro" id="IPR012341">
    <property type="entry name" value="6hp_glycosidase-like_sf"/>
</dbReference>
<dbReference type="Pfam" id="PF25788">
    <property type="entry name" value="Ig_Rha78A_N"/>
    <property type="match status" value="1"/>
</dbReference>
<evidence type="ECO:0000259" key="5">
    <source>
        <dbReference type="Pfam" id="PF08531"/>
    </source>
</evidence>
<dbReference type="InterPro" id="IPR013783">
    <property type="entry name" value="Ig-like_fold"/>
</dbReference>
<dbReference type="OrthoDB" id="9761045at2"/>
<feature type="domain" description="Bacterial alpha-L-rhamnosidase N-terminal" evidence="5">
    <location>
        <begin position="370"/>
        <end position="542"/>
    </location>
</feature>
<dbReference type="Gene3D" id="2.60.120.260">
    <property type="entry name" value="Galactose-binding domain-like"/>
    <property type="match status" value="3"/>
</dbReference>
<evidence type="ECO:0000256" key="1">
    <source>
        <dbReference type="ARBA" id="ARBA00001445"/>
    </source>
</evidence>
<comment type="catalytic activity">
    <reaction evidence="1">
        <text>Hydrolysis of terminal non-reducing alpha-L-rhamnose residues in alpha-L-rhamnosides.</text>
        <dbReference type="EC" id="3.2.1.40"/>
    </reaction>
</comment>
<feature type="domain" description="Alpha-L-rhamnosidase concanavalin-like" evidence="4">
    <location>
        <begin position="553"/>
        <end position="648"/>
    </location>
</feature>
<dbReference type="InterPro" id="IPR035396">
    <property type="entry name" value="Bac_rhamnosid6H"/>
</dbReference>
<gene>
    <name evidence="8" type="ORF">CCAX7_30520</name>
</gene>
<dbReference type="InterPro" id="IPR035398">
    <property type="entry name" value="Bac_rhamnosid_C"/>
</dbReference>
<dbReference type="Gene3D" id="2.60.420.10">
    <property type="entry name" value="Maltose phosphorylase, domain 3"/>
    <property type="match status" value="1"/>
</dbReference>
<dbReference type="Pfam" id="PF17390">
    <property type="entry name" value="Bac_rhamnosid_C"/>
    <property type="match status" value="1"/>
</dbReference>
<dbReference type="GO" id="GO:0030596">
    <property type="term" value="F:alpha-L-rhamnosidase activity"/>
    <property type="evidence" value="ECO:0007669"/>
    <property type="project" value="UniProtKB-EC"/>
</dbReference>
<dbReference type="Proteomes" id="UP000287394">
    <property type="component" value="Chromosome"/>
</dbReference>
<dbReference type="InterPro" id="IPR008902">
    <property type="entry name" value="Rhamnosid_concanavalin"/>
</dbReference>
<dbReference type="InterPro" id="IPR016007">
    <property type="entry name" value="Alpha_rhamnosid"/>
</dbReference>
<dbReference type="Pfam" id="PF05592">
    <property type="entry name" value="Bac_rhamnosid"/>
    <property type="match status" value="1"/>
</dbReference>
<name>A0A402CSP9_9BACT</name>
<dbReference type="Gene3D" id="1.50.10.10">
    <property type="match status" value="1"/>
</dbReference>
<evidence type="ECO:0000313" key="9">
    <source>
        <dbReference type="Proteomes" id="UP000287394"/>
    </source>
</evidence>
<protein>
    <recommendedName>
        <fullName evidence="2">alpha-L-rhamnosidase</fullName>
        <ecNumber evidence="2">3.2.1.40</ecNumber>
    </recommendedName>
</protein>
<dbReference type="SUPFAM" id="SSF48208">
    <property type="entry name" value="Six-hairpin glycosidases"/>
    <property type="match status" value="1"/>
</dbReference>
<feature type="domain" description="Alpha-L-rhamnosidase C-terminal" evidence="7">
    <location>
        <begin position="1000"/>
        <end position="1073"/>
    </location>
</feature>
<sequence>MIDIPNGFHAVRRRASRIAGALFLVLGASCAGLSVAGAACASPPISPVTFRRMTCEYLDSPQGIDIAAPRLSWREVSNTKEFTQQSYRILVSSSPAFLAAGKGDVWDSGVTRSPETNLIPVRGRALASRERCWWKVQVWDRQGRRSAWSQAATFTMGLLSPRDWRADWIGLRATGQDSETQAFLSQARWIWYPESGQPREAAPIGRRDFRIPVRIPDGRTVTRAIFIGTADNQFVLSVNGREAGRGDNWRQPRTIDATRFLHPGLNMLSVQASNIGENGPNPAGFIGALKIQYQDGGAPTVISTNAQWMSSQTANAGNAAPSDTGDWRPAVELGANGVQPWGVVSREDLSGDRPPLAARYLRREFDAKARIVRATAYLCGLGFFQCFVNGKPATDHVMDPALSDYEKAAYYVTADVTPLVRSGKNAIGVMLGNGRFFAPRLTSVGSTKDYGVPRLRMQLEIVYADGSRQTVASGPGWSASDQGPIRTNNEYDGETYDARMAFRDWTLPGFSPQDGRWAKAEVLPAPGGQLRSQMIEPMRVTETLRPIRVTSPQPGVYLVDMGRTFYGTVRLRARAARGVTVRMTSGYELLPSGLIKTADNRSAKATDVYTFAGNGVETWSPVFKGQGYRRIQVTGFPGKLSVNNFEGLIEHTDVRPVGSFSCSNVLINKVHDAMREGMRMFLRSAPLDPDRDERQSWMGDPAKDSESEAYNFDVAAFYTKWMDDVRRSQRPDGTIPDVSMYWEFGSGVEWPSVFTIIPDWYAGFYADTRLEQRNYEAMKRWVIAMKKLHGRPDGTLEGAGYGDWCDTYSMDGKGPDSGSTPHDLVSSAYQYHNVRILQQAAERNGMTEDASMWRSIGDALASAFMTKFYDPHTRSYTSGTQCSFVLPLAFGLTPADPAQRQAIVDNLVKDITVTHHNHLTVGLLGVQWLFQVLSDSGRPDVAWTLATQRTRPSWGYMIDYGSRSIWERWDYDTRDPGMNSEALLIQAGNVDAWFYQTLGGIQYDPAKPGFAHILIHPRMLGDLTWVKCRFDSPHGLIVSNWTRQGQYATMNVTIPANTTATVTTPDGAAHEVGSGAWVWRSSVAAGTWAKEGSAQARARY</sequence>
<dbReference type="PANTHER" id="PTHR33307">
    <property type="entry name" value="ALPHA-RHAMNOSIDASE (EUROFUNG)"/>
    <property type="match status" value="1"/>
</dbReference>
<dbReference type="PANTHER" id="PTHR33307:SF6">
    <property type="entry name" value="ALPHA-RHAMNOSIDASE (EUROFUNG)-RELATED"/>
    <property type="match status" value="1"/>
</dbReference>
<dbReference type="InterPro" id="IPR008979">
    <property type="entry name" value="Galactose-bd-like_sf"/>
</dbReference>
<dbReference type="KEGG" id="ccot:CCAX7_30520"/>
<dbReference type="InterPro" id="IPR008928">
    <property type="entry name" value="6-hairpin_glycosidase_sf"/>
</dbReference>
<dbReference type="Pfam" id="PF17389">
    <property type="entry name" value="Bac_rhamnosid6H"/>
    <property type="match status" value="1"/>
</dbReference>
<dbReference type="GO" id="GO:0005975">
    <property type="term" value="P:carbohydrate metabolic process"/>
    <property type="evidence" value="ECO:0007669"/>
    <property type="project" value="InterPro"/>
</dbReference>
<dbReference type="RefSeq" id="WP_119320423.1">
    <property type="nucleotide sequence ID" value="NZ_AP025739.1"/>
</dbReference>
<dbReference type="Pfam" id="PF08531">
    <property type="entry name" value="Bac_rhamnosid_N"/>
    <property type="match status" value="1"/>
</dbReference>
<evidence type="ECO:0000259" key="4">
    <source>
        <dbReference type="Pfam" id="PF05592"/>
    </source>
</evidence>
<accession>A0A402CSP9</accession>
<dbReference type="InterPro" id="IPR013737">
    <property type="entry name" value="Bac_rhamnosid_N"/>
</dbReference>
<evidence type="ECO:0000313" key="8">
    <source>
        <dbReference type="EMBL" id="BDI31001.1"/>
    </source>
</evidence>
<dbReference type="EC" id="3.2.1.40" evidence="2"/>
<evidence type="ECO:0000259" key="7">
    <source>
        <dbReference type="Pfam" id="PF17390"/>
    </source>
</evidence>
<evidence type="ECO:0000256" key="3">
    <source>
        <dbReference type="ARBA" id="ARBA00022801"/>
    </source>
</evidence>